<dbReference type="AlphaFoldDB" id="A0AA88NLZ0"/>
<accession>A0AA88NLZ0</accession>
<gene>
    <name evidence="2" type="ORF">Q7C36_004340</name>
</gene>
<reference evidence="2" key="1">
    <citation type="submission" date="2023-08" db="EMBL/GenBank/DDBJ databases">
        <title>Pelteobagrus vachellii genome.</title>
        <authorList>
            <person name="Liu H."/>
        </authorList>
    </citation>
    <scope>NUCLEOTIDE SEQUENCE</scope>
    <source>
        <strain evidence="2">PRFRI_2022a</strain>
        <tissue evidence="2">Muscle</tissue>
    </source>
</reference>
<dbReference type="EMBL" id="JAVHJS010000004">
    <property type="protein sequence ID" value="KAK2860174.1"/>
    <property type="molecule type" value="Genomic_DNA"/>
</dbReference>
<dbReference type="Proteomes" id="UP001187315">
    <property type="component" value="Unassembled WGS sequence"/>
</dbReference>
<keyword evidence="3" id="KW-1185">Reference proteome</keyword>
<evidence type="ECO:0000313" key="2">
    <source>
        <dbReference type="EMBL" id="KAK2860174.1"/>
    </source>
</evidence>
<comment type="caution">
    <text evidence="2">The sequence shown here is derived from an EMBL/GenBank/DDBJ whole genome shotgun (WGS) entry which is preliminary data.</text>
</comment>
<sequence length="262" mass="29262">MILMFGTLHFYRQAGLSTSETAGNLLGISHTTFNSQCLYFVTSTLQHIEILSSHIPTLENLSELAEETAVHLLDLKNDRFPADIVTLEMAQKRSSNSPSSEAKKIRVENDPTSSHDFCFGETLTFPSSLLQHDSYTSLNPYLTDAINELNDSLRPTLRHDIQNPNPGTEHNVPPALNDSLRPTHTRLPHHDMFLELNQSLLTLQNSLNVQDQPVQLNPALIEVVNNLNDSFNLSKSAKVPLMHFGNRSTSRTCISRRFASGS</sequence>
<organism evidence="2 3">
    <name type="scientific">Tachysurus vachellii</name>
    <name type="common">Darkbarbel catfish</name>
    <name type="synonym">Pelteobagrus vachellii</name>
    <dbReference type="NCBI Taxonomy" id="175792"/>
    <lineage>
        <taxon>Eukaryota</taxon>
        <taxon>Metazoa</taxon>
        <taxon>Chordata</taxon>
        <taxon>Craniata</taxon>
        <taxon>Vertebrata</taxon>
        <taxon>Euteleostomi</taxon>
        <taxon>Actinopterygii</taxon>
        <taxon>Neopterygii</taxon>
        <taxon>Teleostei</taxon>
        <taxon>Ostariophysi</taxon>
        <taxon>Siluriformes</taxon>
        <taxon>Bagridae</taxon>
        <taxon>Tachysurus</taxon>
    </lineage>
</organism>
<name>A0AA88NLZ0_TACVA</name>
<proteinExistence type="predicted"/>
<evidence type="ECO:0000313" key="3">
    <source>
        <dbReference type="Proteomes" id="UP001187315"/>
    </source>
</evidence>
<feature type="region of interest" description="Disordered" evidence="1">
    <location>
        <begin position="162"/>
        <end position="183"/>
    </location>
</feature>
<protein>
    <submittedName>
        <fullName evidence="2">Uncharacterized protein</fullName>
    </submittedName>
</protein>
<evidence type="ECO:0000256" key="1">
    <source>
        <dbReference type="SAM" id="MobiDB-lite"/>
    </source>
</evidence>